<dbReference type="SMART" id="SM00382">
    <property type="entry name" value="AAA"/>
    <property type="match status" value="1"/>
</dbReference>
<dbReference type="GO" id="GO:0005524">
    <property type="term" value="F:ATP binding"/>
    <property type="evidence" value="ECO:0007669"/>
    <property type="project" value="UniProtKB-KW"/>
</dbReference>
<dbReference type="EMBL" id="CP010086">
    <property type="protein sequence ID" value="AJG99599.1"/>
    <property type="molecule type" value="Genomic_DNA"/>
</dbReference>
<dbReference type="PANTHER" id="PTHR32071">
    <property type="entry name" value="TRANSCRIPTIONAL REGULATORY PROTEIN"/>
    <property type="match status" value="1"/>
</dbReference>
<dbReference type="Proteomes" id="UP000031866">
    <property type="component" value="Chromosome"/>
</dbReference>
<dbReference type="PROSITE" id="PS51094">
    <property type="entry name" value="PTS_EIIA_TYPE_2"/>
    <property type="match status" value="1"/>
</dbReference>
<feature type="domain" description="PTS EIIA type-4" evidence="6">
    <location>
        <begin position="621"/>
        <end position="743"/>
    </location>
</feature>
<feature type="domain" description="PRD" evidence="7">
    <location>
        <begin position="515"/>
        <end position="619"/>
    </location>
</feature>
<name>A0A0B5QBJ4_CLOBE</name>
<dbReference type="PROSITE" id="PS51096">
    <property type="entry name" value="PTS_EIIA_TYPE_4"/>
    <property type="match status" value="1"/>
</dbReference>
<evidence type="ECO:0000259" key="6">
    <source>
        <dbReference type="PROSITE" id="PS51096"/>
    </source>
</evidence>
<dbReference type="CDD" id="cd00009">
    <property type="entry name" value="AAA"/>
    <property type="match status" value="1"/>
</dbReference>
<dbReference type="SUPFAM" id="SSF53062">
    <property type="entry name" value="PTS system fructose IIA component-like"/>
    <property type="match status" value="1"/>
</dbReference>
<dbReference type="GO" id="GO:0006355">
    <property type="term" value="P:regulation of DNA-templated transcription"/>
    <property type="evidence" value="ECO:0007669"/>
    <property type="project" value="InterPro"/>
</dbReference>
<dbReference type="PROSITE" id="PS51372">
    <property type="entry name" value="PRD_2"/>
    <property type="match status" value="1"/>
</dbReference>
<dbReference type="InterPro" id="IPR003593">
    <property type="entry name" value="AAA+_ATPase"/>
</dbReference>
<accession>A0A0B5QBJ4</accession>
<dbReference type="InterPro" id="IPR002078">
    <property type="entry name" value="Sigma_54_int"/>
</dbReference>
<keyword evidence="2" id="KW-0547">Nucleotide-binding</keyword>
<dbReference type="InterPro" id="IPR027417">
    <property type="entry name" value="P-loop_NTPase"/>
</dbReference>
<dbReference type="InterPro" id="IPR002178">
    <property type="entry name" value="PTS_EIIA_type-2_dom"/>
</dbReference>
<dbReference type="InterPro" id="IPR004701">
    <property type="entry name" value="PTS_EIIA_man-typ"/>
</dbReference>
<dbReference type="InterPro" id="IPR016152">
    <property type="entry name" value="PTrfase/Anion_transptr"/>
</dbReference>
<dbReference type="STRING" id="1520.LF65_03032"/>
<dbReference type="Pfam" id="PF00874">
    <property type="entry name" value="PRD"/>
    <property type="match status" value="1"/>
</dbReference>
<evidence type="ECO:0000259" key="7">
    <source>
        <dbReference type="PROSITE" id="PS51372"/>
    </source>
</evidence>
<dbReference type="InterPro" id="IPR011608">
    <property type="entry name" value="PRD"/>
</dbReference>
<evidence type="ECO:0000256" key="2">
    <source>
        <dbReference type="ARBA" id="ARBA00022741"/>
    </source>
</evidence>
<sequence>MLENKILELIENEDKRKPLTDSDIAKLVNTTREYITQFRTEKNINNSRQRKEAILYSDIKEIIIEDKDISDRQLCKRLSILGYDISRYSVSQIKKSIISEVFPQNAAEKSNLNKDQPKNFITVKSVVDKDGTEINNSSNIDNSNKGDKSNTNYLRNIIGYHGSLKNAISQAEAAVLYPPHGLHTLLLGASGVGKSFFAEAMYNFAISSSHFDKNAPFVLFNCADYVDNPQLLLSQLFGYSKGAFTGAITDKVGLVEKANNGILFLDEVHRLPSEGQEILFYLLDKGKYRRLGETENSRTANVMIIAATTEDPKSSLLLTFRRRIPMIIELPSINNRPVNEKYVLIKSFFSQESARVGKEINIRYEVIRSLLLYNCPGNIGQLRSDIQVACARGFCNSLSNNSNEVAIDIKDLPKHVPLEILSVKDRELVSEDIFNEDLVVNPNDVVTQKSKDDRYMLPDGIYSNIEEKYYKLEKQGLSKDEINKILWSKVEFNLSKFAKNIESNMFFPKEELKNIIDEKILNVVEKVTDIAKQYIKNIQENFYYCVAMHLNSTYERLKQGRIVRNPESDYIKKEYYNEYRIAKILTKEINYSLDIELPEDEIGFIAMYLKTFSEVDKNVSRVAVIVLSHGHVACGMVDVANKLLGTNLAVGIEMSLDENPQTLLERAIEVVKRVNEGKGCLILVDMGSLVTFGEIITKETGIPTRVIGRVDTVMVLEAVRRSLMENSNLYEISKALDGDKAYVGKVKGANKYTKTIITICITGEGTALKIKKYLEDVVLGNTNKNLRIISVGIINKDNAQNEIIKISRDHDIAAIVGTIDPELESIPFISFQDILKESGKLRLKEFLGINKKQFNPLINVIDEELIKVNNDSFTKSDLIDEMCSLLISKGRVSENFTMSVYKREMLGGTLFEGTFGIPHGLSEFVEKSSIAIFKLNNPILWDYNCMVDVVIMLALKENDGKVVRQLFDTLSKTEVANKLRKSNSPKEISDILLKI</sequence>
<dbReference type="GO" id="GO:0016740">
    <property type="term" value="F:transferase activity"/>
    <property type="evidence" value="ECO:0007669"/>
    <property type="project" value="UniProtKB-KW"/>
</dbReference>
<dbReference type="PROSITE" id="PS50045">
    <property type="entry name" value="SIGMA54_INTERACT_4"/>
    <property type="match status" value="1"/>
</dbReference>
<proteinExistence type="predicted"/>
<dbReference type="Gene3D" id="3.40.50.300">
    <property type="entry name" value="P-loop containing nucleotide triphosphate hydrolases"/>
    <property type="match status" value="1"/>
</dbReference>
<dbReference type="InterPro" id="IPR036662">
    <property type="entry name" value="PTS_EIIA_man-typ_sf"/>
</dbReference>
<dbReference type="Gene3D" id="3.40.930.10">
    <property type="entry name" value="Mannitol-specific EII, Chain A"/>
    <property type="match status" value="1"/>
</dbReference>
<dbReference type="Pfam" id="PF00158">
    <property type="entry name" value="Sigma54_activat"/>
    <property type="match status" value="1"/>
</dbReference>
<dbReference type="RefSeq" id="WP_041897100.1">
    <property type="nucleotide sequence ID" value="NZ_CP010086.2"/>
</dbReference>
<dbReference type="SUPFAM" id="SSF52540">
    <property type="entry name" value="P-loop containing nucleoside triphosphate hydrolases"/>
    <property type="match status" value="1"/>
</dbReference>
<evidence type="ECO:0000313" key="9">
    <source>
        <dbReference type="Proteomes" id="UP000031866"/>
    </source>
</evidence>
<dbReference type="InterPro" id="IPR025943">
    <property type="entry name" value="Sigma_54_int_dom_ATP-bd_2"/>
</dbReference>
<dbReference type="Pfam" id="PF03610">
    <property type="entry name" value="EIIA-man"/>
    <property type="match status" value="1"/>
</dbReference>
<dbReference type="SUPFAM" id="SSF63520">
    <property type="entry name" value="PTS-regulatory domain, PRD"/>
    <property type="match status" value="1"/>
</dbReference>
<dbReference type="CDD" id="cd00211">
    <property type="entry name" value="PTS_IIA_fru"/>
    <property type="match status" value="1"/>
</dbReference>
<evidence type="ECO:0000313" key="8">
    <source>
        <dbReference type="EMBL" id="AJG99599.1"/>
    </source>
</evidence>
<keyword evidence="3" id="KW-0067">ATP-binding</keyword>
<reference evidence="9" key="1">
    <citation type="submission" date="2014-12" db="EMBL/GenBank/DDBJ databases">
        <title>Genome sequence of Clostridium beijerinckii strain 59B.</title>
        <authorList>
            <person name="Little G.T."/>
            <person name="Minton N.P."/>
        </authorList>
    </citation>
    <scope>NUCLEOTIDE SEQUENCE [LARGE SCALE GENOMIC DNA]</scope>
    <source>
        <strain evidence="9">59B</strain>
    </source>
</reference>
<evidence type="ECO:0000256" key="3">
    <source>
        <dbReference type="ARBA" id="ARBA00022840"/>
    </source>
</evidence>
<dbReference type="PANTHER" id="PTHR32071:SF38">
    <property type="entry name" value="PSP OPERON TRANSCRIPTIONAL ACTIVATOR"/>
    <property type="match status" value="1"/>
</dbReference>
<dbReference type="Pfam" id="PF00359">
    <property type="entry name" value="PTS_EIIA_2"/>
    <property type="match status" value="1"/>
</dbReference>
<protein>
    <submittedName>
        <fullName evidence="8">Transcriptional regulator</fullName>
    </submittedName>
</protein>
<organism evidence="8 9">
    <name type="scientific">Clostridium beijerinckii</name>
    <name type="common">Clostridium MP</name>
    <dbReference type="NCBI Taxonomy" id="1520"/>
    <lineage>
        <taxon>Bacteria</taxon>
        <taxon>Bacillati</taxon>
        <taxon>Bacillota</taxon>
        <taxon>Clostridia</taxon>
        <taxon>Eubacteriales</taxon>
        <taxon>Clostridiaceae</taxon>
        <taxon>Clostridium</taxon>
    </lineage>
</organism>
<evidence type="ECO:0000259" key="5">
    <source>
        <dbReference type="PROSITE" id="PS51094"/>
    </source>
</evidence>
<evidence type="ECO:0000256" key="1">
    <source>
        <dbReference type="ARBA" id="ARBA00022679"/>
    </source>
</evidence>
<dbReference type="KEGG" id="cbei:LF65_03032"/>
<dbReference type="SUPFAM" id="SSF55804">
    <property type="entry name" value="Phoshotransferase/anion transport protein"/>
    <property type="match status" value="1"/>
</dbReference>
<dbReference type="GO" id="GO:0016020">
    <property type="term" value="C:membrane"/>
    <property type="evidence" value="ECO:0007669"/>
    <property type="project" value="InterPro"/>
</dbReference>
<dbReference type="Gene3D" id="1.10.1790.10">
    <property type="entry name" value="PRD domain"/>
    <property type="match status" value="1"/>
</dbReference>
<feature type="domain" description="PTS EIIA type-2" evidence="5">
    <location>
        <begin position="859"/>
        <end position="995"/>
    </location>
</feature>
<dbReference type="PROSITE" id="PS00676">
    <property type="entry name" value="SIGMA54_INTERACT_2"/>
    <property type="match status" value="1"/>
</dbReference>
<evidence type="ECO:0000259" key="4">
    <source>
        <dbReference type="PROSITE" id="PS50045"/>
    </source>
</evidence>
<dbReference type="AlphaFoldDB" id="A0A0B5QBJ4"/>
<keyword evidence="1" id="KW-0808">Transferase</keyword>
<dbReference type="InterPro" id="IPR036634">
    <property type="entry name" value="PRD_sf"/>
</dbReference>
<dbReference type="Gene3D" id="1.10.10.60">
    <property type="entry name" value="Homeodomain-like"/>
    <property type="match status" value="1"/>
</dbReference>
<dbReference type="GO" id="GO:0009401">
    <property type="term" value="P:phosphoenolpyruvate-dependent sugar phosphotransferase system"/>
    <property type="evidence" value="ECO:0007669"/>
    <property type="project" value="InterPro"/>
</dbReference>
<dbReference type="Gene3D" id="3.40.50.510">
    <property type="entry name" value="Phosphotransferase system, mannose-type IIA component"/>
    <property type="match status" value="1"/>
</dbReference>
<dbReference type="OrthoDB" id="9765164at2"/>
<gene>
    <name evidence="8" type="ORF">LF65_03032</name>
</gene>
<feature type="domain" description="Sigma-54 factor interaction" evidence="4">
    <location>
        <begin position="157"/>
        <end position="391"/>
    </location>
</feature>